<gene>
    <name evidence="1" type="ORF">LCGC14_0756700</name>
</gene>
<sequence length="92" mass="10687">MTIWKRIEKLEKLERQRNCDHSWGDVKIGISPYSNSDYPTILVWAKCCICGLEKEERGKDPEIRNAYLVLKDLFNGVVREKSDSEKQKGTAK</sequence>
<comment type="caution">
    <text evidence="1">The sequence shown here is derived from an EMBL/GenBank/DDBJ whole genome shotgun (WGS) entry which is preliminary data.</text>
</comment>
<protein>
    <submittedName>
        <fullName evidence="1">Uncharacterized protein</fullName>
    </submittedName>
</protein>
<organism evidence="1">
    <name type="scientific">marine sediment metagenome</name>
    <dbReference type="NCBI Taxonomy" id="412755"/>
    <lineage>
        <taxon>unclassified sequences</taxon>
        <taxon>metagenomes</taxon>
        <taxon>ecological metagenomes</taxon>
    </lineage>
</organism>
<proteinExistence type="predicted"/>
<accession>A0A0F9Q6H3</accession>
<dbReference type="AlphaFoldDB" id="A0A0F9Q6H3"/>
<reference evidence="1" key="1">
    <citation type="journal article" date="2015" name="Nature">
        <title>Complex archaea that bridge the gap between prokaryotes and eukaryotes.</title>
        <authorList>
            <person name="Spang A."/>
            <person name="Saw J.H."/>
            <person name="Jorgensen S.L."/>
            <person name="Zaremba-Niedzwiedzka K."/>
            <person name="Martijn J."/>
            <person name="Lind A.E."/>
            <person name="van Eijk R."/>
            <person name="Schleper C."/>
            <person name="Guy L."/>
            <person name="Ettema T.J."/>
        </authorList>
    </citation>
    <scope>NUCLEOTIDE SEQUENCE</scope>
</reference>
<name>A0A0F9Q6H3_9ZZZZ</name>
<evidence type="ECO:0000313" key="1">
    <source>
        <dbReference type="EMBL" id="KKN38114.1"/>
    </source>
</evidence>
<dbReference type="EMBL" id="LAZR01001851">
    <property type="protein sequence ID" value="KKN38114.1"/>
    <property type="molecule type" value="Genomic_DNA"/>
</dbReference>